<dbReference type="Pfam" id="PF19558">
    <property type="entry name" value="DUF6080"/>
    <property type="match status" value="1"/>
</dbReference>
<dbReference type="EMBL" id="JAERMS010000033">
    <property type="protein sequence ID" value="MBO1363993.1"/>
    <property type="molecule type" value="Genomic_DNA"/>
</dbReference>
<keyword evidence="3" id="KW-1185">Reference proteome</keyword>
<evidence type="ECO:0000256" key="1">
    <source>
        <dbReference type="SAM" id="Phobius"/>
    </source>
</evidence>
<feature type="transmembrane region" description="Helical" evidence="1">
    <location>
        <begin position="97"/>
        <end position="126"/>
    </location>
</feature>
<organism evidence="2 3">
    <name type="scientific">Prevotella illustrans</name>
    <dbReference type="NCBI Taxonomy" id="2800387"/>
    <lineage>
        <taxon>Bacteria</taxon>
        <taxon>Pseudomonadati</taxon>
        <taxon>Bacteroidota</taxon>
        <taxon>Bacteroidia</taxon>
        <taxon>Bacteroidales</taxon>
        <taxon>Prevotellaceae</taxon>
        <taxon>Prevotella</taxon>
    </lineage>
</organism>
<feature type="transmembrane region" description="Helical" evidence="1">
    <location>
        <begin position="193"/>
        <end position="216"/>
    </location>
</feature>
<protein>
    <submittedName>
        <fullName evidence="2">GtrA family protein</fullName>
    </submittedName>
</protein>
<feature type="transmembrane region" description="Helical" evidence="1">
    <location>
        <begin position="420"/>
        <end position="438"/>
    </location>
</feature>
<evidence type="ECO:0000313" key="2">
    <source>
        <dbReference type="EMBL" id="MBO1363993.1"/>
    </source>
</evidence>
<feature type="transmembrane region" description="Helical" evidence="1">
    <location>
        <begin position="228"/>
        <end position="246"/>
    </location>
</feature>
<dbReference type="Proteomes" id="UP000664265">
    <property type="component" value="Unassembled WGS sequence"/>
</dbReference>
<feature type="transmembrane region" description="Helical" evidence="1">
    <location>
        <begin position="369"/>
        <end position="387"/>
    </location>
</feature>
<accession>A0ABS3M748</accession>
<gene>
    <name evidence="2" type="ORF">JHU38_09465</name>
</gene>
<dbReference type="RefSeq" id="WP_107582064.1">
    <property type="nucleotide sequence ID" value="NZ_JAERMS010000033.1"/>
</dbReference>
<feature type="transmembrane region" description="Helical" evidence="1">
    <location>
        <begin position="394"/>
        <end position="414"/>
    </location>
</feature>
<dbReference type="InterPro" id="IPR045726">
    <property type="entry name" value="DUF6080"/>
</dbReference>
<feature type="transmembrane region" description="Helical" evidence="1">
    <location>
        <begin position="445"/>
        <end position="463"/>
    </location>
</feature>
<sequence>MMKQSASIFRLSKEERWPALVVLVYLLLLESMAVHYGWLRFARADGDIHSLLIDRFHVSGFDAWTYEIMTCWSPAYDIYRHPLIAFFLYPGYLLNQGLTWCFGCNVCVVLMGVVNVFCGGYALIFLRRVLRQVIGLSSADSNLLTFFFMSLGYVMLTFCVPDHFCMSLMLLLLTLWISGRQLREGRPMRVGTTVWLFILTAGVSLNNGLKILLAALFVNGRRFFRLRFLTFGVVVPVLLLGLFTVAEYQMFEQPRVDARMAAAQKQRREHRRQLEARIKDTLPVKDSMLLAKAVKAVLRKEAHEQYRRNHAKTGIPFQNTGLLSWTNKSTDRRSAFVENFMGESMVFHRSRLLEDVLRSRPEIVRYSSPWPYVAVALVGLLCVLGIALGRKDRFFWLVLSFFATDVVLHLVLGFGISEVYIMAAHWIYVLPLTMAFLLRGGRLRWLWRSVVGLLSLAFFVWNARLLTGYLLS</sequence>
<name>A0ABS3M748_9BACT</name>
<keyword evidence="1" id="KW-1133">Transmembrane helix</keyword>
<keyword evidence="1" id="KW-0472">Membrane</keyword>
<evidence type="ECO:0000313" key="3">
    <source>
        <dbReference type="Proteomes" id="UP000664265"/>
    </source>
</evidence>
<keyword evidence="1" id="KW-0812">Transmembrane</keyword>
<reference evidence="2 3" key="1">
    <citation type="submission" date="2021-01" db="EMBL/GenBank/DDBJ databases">
        <title>Prevotella A2931 sp. nov.</title>
        <authorList>
            <person name="Buhl M."/>
            <person name="Oberhettinger P."/>
        </authorList>
    </citation>
    <scope>NUCLEOTIDE SEQUENCE [LARGE SCALE GENOMIC DNA]</scope>
    <source>
        <strain evidence="2 3">A2931</strain>
    </source>
</reference>
<comment type="caution">
    <text evidence="2">The sequence shown here is derived from an EMBL/GenBank/DDBJ whole genome shotgun (WGS) entry which is preliminary data.</text>
</comment>
<proteinExistence type="predicted"/>